<dbReference type="Proteomes" id="UP001302662">
    <property type="component" value="Chromosome"/>
</dbReference>
<reference evidence="2 3" key="1">
    <citation type="submission" date="2023-07" db="EMBL/GenBank/DDBJ databases">
        <title>Closed genome sequence of Methanimicrococcus sp. Es2.</title>
        <authorList>
            <person name="Protasov E."/>
            <person name="Platt K."/>
            <person name="Reeh H."/>
            <person name="Poehlein A."/>
            <person name="Daniel R."/>
            <person name="Brune A."/>
        </authorList>
    </citation>
    <scope>NUCLEOTIDE SEQUENCE [LARGE SCALE GENOMIC DNA]</scope>
    <source>
        <strain evidence="2 3">Es2</strain>
    </source>
</reference>
<protein>
    <submittedName>
        <fullName evidence="2">Uncharacterized protein</fullName>
    </submittedName>
</protein>
<dbReference type="GeneID" id="85196552"/>
<feature type="transmembrane region" description="Helical" evidence="1">
    <location>
        <begin position="36"/>
        <end position="61"/>
    </location>
</feature>
<feature type="transmembrane region" description="Helical" evidence="1">
    <location>
        <begin position="73"/>
        <end position="95"/>
    </location>
</feature>
<keyword evidence="1" id="KW-0812">Transmembrane</keyword>
<keyword evidence="1" id="KW-1133">Transmembrane helix</keyword>
<feature type="transmembrane region" description="Helical" evidence="1">
    <location>
        <begin position="12"/>
        <end position="30"/>
    </location>
</feature>
<feature type="transmembrane region" description="Helical" evidence="1">
    <location>
        <begin position="101"/>
        <end position="122"/>
    </location>
</feature>
<dbReference type="KEGG" id="mees:MmiEs2_01010"/>
<sequence>MKNQNIHSTLTYISISLIVLVTSLLLFFLLTEDRTYIDWVGIGFILIAELGVMLFLVLNTIPKQKNTLMFQSGSISIISIYVLAAVFISVIFMIWFRDEIFVLGSVQFALIAIVLMSLLILYKFSADNEKSNNETMQSVEFMKKLIDKTEFMKKTVNTDYEEDLEQISEALRCSDMSLTSEIDGQIEQELDLLQKMLHSQEAEPEQIKKQKESVLNLILLRKQDVSRRNQGQI</sequence>
<dbReference type="RefSeq" id="WP_316559494.1">
    <property type="nucleotide sequence ID" value="NZ_CP131062.1"/>
</dbReference>
<keyword evidence="1" id="KW-0472">Membrane</keyword>
<organism evidence="2 3">
    <name type="scientific">Methanimicrococcus stummii</name>
    <dbReference type="NCBI Taxonomy" id="3028294"/>
    <lineage>
        <taxon>Archaea</taxon>
        <taxon>Methanobacteriati</taxon>
        <taxon>Methanobacteriota</taxon>
        <taxon>Stenosarchaea group</taxon>
        <taxon>Methanomicrobia</taxon>
        <taxon>Methanosarcinales</taxon>
        <taxon>Methanosarcinaceae</taxon>
        <taxon>Methanimicrococcus</taxon>
    </lineage>
</organism>
<dbReference type="EMBL" id="CP131062">
    <property type="protein sequence ID" value="WNY27922.1"/>
    <property type="molecule type" value="Genomic_DNA"/>
</dbReference>
<evidence type="ECO:0000313" key="3">
    <source>
        <dbReference type="Proteomes" id="UP001302662"/>
    </source>
</evidence>
<evidence type="ECO:0000256" key="1">
    <source>
        <dbReference type="SAM" id="Phobius"/>
    </source>
</evidence>
<dbReference type="AlphaFoldDB" id="A0AA96ZYA1"/>
<accession>A0AA96ZYA1</accession>
<gene>
    <name evidence="2" type="ORF">MmiEs2_01010</name>
</gene>
<keyword evidence="3" id="KW-1185">Reference proteome</keyword>
<evidence type="ECO:0000313" key="2">
    <source>
        <dbReference type="EMBL" id="WNY27922.1"/>
    </source>
</evidence>
<proteinExistence type="predicted"/>
<name>A0AA96ZYA1_9EURY</name>